<protein>
    <submittedName>
        <fullName evidence="1">Uncharacterized protein</fullName>
    </submittedName>
</protein>
<gene>
    <name evidence="1" type="ORF">LWI28_013383</name>
</gene>
<comment type="caution">
    <text evidence="1">The sequence shown here is derived from an EMBL/GenBank/DDBJ whole genome shotgun (WGS) entry which is preliminary data.</text>
</comment>
<evidence type="ECO:0000313" key="2">
    <source>
        <dbReference type="Proteomes" id="UP001064489"/>
    </source>
</evidence>
<reference evidence="1" key="2">
    <citation type="submission" date="2023-02" db="EMBL/GenBank/DDBJ databases">
        <authorList>
            <person name="Swenson N.G."/>
            <person name="Wegrzyn J.L."/>
            <person name="Mcevoy S.L."/>
        </authorList>
    </citation>
    <scope>NUCLEOTIDE SEQUENCE</scope>
    <source>
        <strain evidence="1">91603</strain>
        <tissue evidence="1">Leaf</tissue>
    </source>
</reference>
<name>A0AAD5JAJ0_ACENE</name>
<proteinExistence type="predicted"/>
<dbReference type="Proteomes" id="UP001064489">
    <property type="component" value="Chromosome 6"/>
</dbReference>
<sequence length="131" mass="14704">MFNPTFTKNIDNSFDSPSTGPSYSFTFPVNDGGMGFMSQDFHLANPGFNPSSLAFDLHDIDEVSQAINNIMVKIRGRILLKSGGMMRIKKHYQMMHCLVQLGQLQGPRGSKKYLMRADSELLKSKFGPHED</sequence>
<reference evidence="1" key="1">
    <citation type="journal article" date="2022" name="Plant J.">
        <title>Strategies of tolerance reflected in two North American maple genomes.</title>
        <authorList>
            <person name="McEvoy S.L."/>
            <person name="Sezen U.U."/>
            <person name="Trouern-Trend A."/>
            <person name="McMahon S.M."/>
            <person name="Schaberg P.G."/>
            <person name="Yang J."/>
            <person name="Wegrzyn J.L."/>
            <person name="Swenson N.G."/>
        </authorList>
    </citation>
    <scope>NUCLEOTIDE SEQUENCE</scope>
    <source>
        <strain evidence="1">91603</strain>
    </source>
</reference>
<organism evidence="1 2">
    <name type="scientific">Acer negundo</name>
    <name type="common">Box elder</name>
    <dbReference type="NCBI Taxonomy" id="4023"/>
    <lineage>
        <taxon>Eukaryota</taxon>
        <taxon>Viridiplantae</taxon>
        <taxon>Streptophyta</taxon>
        <taxon>Embryophyta</taxon>
        <taxon>Tracheophyta</taxon>
        <taxon>Spermatophyta</taxon>
        <taxon>Magnoliopsida</taxon>
        <taxon>eudicotyledons</taxon>
        <taxon>Gunneridae</taxon>
        <taxon>Pentapetalae</taxon>
        <taxon>rosids</taxon>
        <taxon>malvids</taxon>
        <taxon>Sapindales</taxon>
        <taxon>Sapindaceae</taxon>
        <taxon>Hippocastanoideae</taxon>
        <taxon>Acereae</taxon>
        <taxon>Acer</taxon>
    </lineage>
</organism>
<dbReference type="EMBL" id="JAJSOW010000004">
    <property type="protein sequence ID" value="KAI9191786.1"/>
    <property type="molecule type" value="Genomic_DNA"/>
</dbReference>
<keyword evidence="2" id="KW-1185">Reference proteome</keyword>
<dbReference type="AlphaFoldDB" id="A0AAD5JAJ0"/>
<evidence type="ECO:0000313" key="1">
    <source>
        <dbReference type="EMBL" id="KAI9191786.1"/>
    </source>
</evidence>
<accession>A0AAD5JAJ0</accession>